<dbReference type="PANTHER" id="PTHR34580:SF9">
    <property type="entry name" value="SLL5097 PROTEIN"/>
    <property type="match status" value="1"/>
</dbReference>
<protein>
    <submittedName>
        <fullName evidence="3">Putative transcriptional regulator</fullName>
    </submittedName>
</protein>
<evidence type="ECO:0000313" key="3">
    <source>
        <dbReference type="EMBL" id="AKL96039.1"/>
    </source>
</evidence>
<dbReference type="PANTHER" id="PTHR34580">
    <property type="match status" value="1"/>
</dbReference>
<dbReference type="PATRIC" id="fig|84022.5.peg.117"/>
<reference evidence="3 4" key="1">
    <citation type="submission" date="2014-10" db="EMBL/GenBank/DDBJ databases">
        <title>Genome sequence of Clostridium aceticum DSM 1496.</title>
        <authorList>
            <person name="Poehlein A."/>
            <person name="Schiel-Bengelsdorf B."/>
            <person name="Gottschalk G."/>
            <person name="Duerre P."/>
            <person name="Daniel R."/>
        </authorList>
    </citation>
    <scope>NUCLEOTIDE SEQUENCE [LARGE SCALE GENOMIC DNA]</scope>
    <source>
        <strain evidence="3 4">DSM 1496</strain>
    </source>
</reference>
<dbReference type="PROSITE" id="PS52050">
    <property type="entry name" value="WYL"/>
    <property type="match status" value="1"/>
</dbReference>
<dbReference type="InterPro" id="IPR036390">
    <property type="entry name" value="WH_DNA-bd_sf"/>
</dbReference>
<dbReference type="InterPro" id="IPR026881">
    <property type="entry name" value="WYL_dom"/>
</dbReference>
<dbReference type="KEGG" id="cace:CACET_c25940"/>
<dbReference type="InterPro" id="IPR013196">
    <property type="entry name" value="HTH_11"/>
</dbReference>
<dbReference type="Pfam" id="PF08279">
    <property type="entry name" value="HTH_11"/>
    <property type="match status" value="1"/>
</dbReference>
<dbReference type="InterPro" id="IPR036388">
    <property type="entry name" value="WH-like_DNA-bd_sf"/>
</dbReference>
<accession>A0A0D8I9U4</accession>
<dbReference type="SUPFAM" id="SSF46785">
    <property type="entry name" value="Winged helix' DNA-binding domain"/>
    <property type="match status" value="1"/>
</dbReference>
<evidence type="ECO:0000259" key="2">
    <source>
        <dbReference type="Pfam" id="PF13280"/>
    </source>
</evidence>
<dbReference type="OrthoDB" id="9815009at2"/>
<dbReference type="InterPro" id="IPR051534">
    <property type="entry name" value="CBASS_pafABC_assoc_protein"/>
</dbReference>
<dbReference type="Pfam" id="PF13280">
    <property type="entry name" value="WYL"/>
    <property type="match status" value="1"/>
</dbReference>
<dbReference type="AlphaFoldDB" id="A0A0D8I9U4"/>
<feature type="domain" description="Helix-turn-helix type 11" evidence="1">
    <location>
        <begin position="6"/>
        <end position="58"/>
    </location>
</feature>
<evidence type="ECO:0000259" key="1">
    <source>
        <dbReference type="Pfam" id="PF08279"/>
    </source>
</evidence>
<keyword evidence="4" id="KW-1185">Reference proteome</keyword>
<sequence length="313" mass="36683">MGKAERISDMMIYLNNKNYFNLKDIMERYNISKSTALRDIQSLEKIGMPIFSEAGRNGRYGILRNRLLSPIVFTIDEMYALYFAMITLKAYESTPFHLSLSTLKNKFETCISNEHINAIRKMEQILSFEVSKHHNSSPLLKNILRMAVEETVCKITYNKRDTVTQFFVQFFNISASYGQWYVTAFNFDTNKVQVFRCDKIITLDESTIYSSKPIKELTNFSANPFKRKGAIDFEVSILSKGIDLFYKEHYPSMQLHIEGHQYIIRGFYNKGEENFIANYFLNYTDNIISIKPQKLKKLLQDKISILQNHYKNL</sequence>
<dbReference type="STRING" id="84022.CACET_c25940"/>
<evidence type="ECO:0000313" key="4">
    <source>
        <dbReference type="Proteomes" id="UP000035704"/>
    </source>
</evidence>
<organism evidence="3 4">
    <name type="scientific">Clostridium aceticum</name>
    <dbReference type="NCBI Taxonomy" id="84022"/>
    <lineage>
        <taxon>Bacteria</taxon>
        <taxon>Bacillati</taxon>
        <taxon>Bacillota</taxon>
        <taxon>Clostridia</taxon>
        <taxon>Eubacteriales</taxon>
        <taxon>Clostridiaceae</taxon>
        <taxon>Clostridium</taxon>
    </lineage>
</organism>
<gene>
    <name evidence="3" type="ORF">CACET_c25940</name>
</gene>
<name>A0A0D8I9U4_9CLOT</name>
<dbReference type="EMBL" id="CP009687">
    <property type="protein sequence ID" value="AKL96039.1"/>
    <property type="molecule type" value="Genomic_DNA"/>
</dbReference>
<feature type="domain" description="WYL" evidence="2">
    <location>
        <begin position="139"/>
        <end position="202"/>
    </location>
</feature>
<proteinExistence type="predicted"/>
<dbReference type="Gene3D" id="1.10.10.10">
    <property type="entry name" value="Winged helix-like DNA-binding domain superfamily/Winged helix DNA-binding domain"/>
    <property type="match status" value="1"/>
</dbReference>
<dbReference type="Proteomes" id="UP000035704">
    <property type="component" value="Chromosome"/>
</dbReference>
<dbReference type="RefSeq" id="WP_044824704.1">
    <property type="nucleotide sequence ID" value="NZ_CP009687.1"/>
</dbReference>